<name>A0A226E5D0_FOLCA</name>
<feature type="transmembrane region" description="Helical" evidence="1">
    <location>
        <begin position="68"/>
        <end position="84"/>
    </location>
</feature>
<gene>
    <name evidence="2" type="ORF">Fcan01_13573</name>
</gene>
<keyword evidence="1" id="KW-0812">Transmembrane</keyword>
<comment type="caution">
    <text evidence="2">The sequence shown here is derived from an EMBL/GenBank/DDBJ whole genome shotgun (WGS) entry which is preliminary data.</text>
</comment>
<evidence type="ECO:0000256" key="1">
    <source>
        <dbReference type="SAM" id="Phobius"/>
    </source>
</evidence>
<accession>A0A226E5D0</accession>
<reference evidence="2 3" key="1">
    <citation type="submission" date="2015-12" db="EMBL/GenBank/DDBJ databases">
        <title>The genome of Folsomia candida.</title>
        <authorList>
            <person name="Faddeeva A."/>
            <person name="Derks M.F."/>
            <person name="Anvar Y."/>
            <person name="Smit S."/>
            <person name="Van Straalen N."/>
            <person name="Roelofs D."/>
        </authorList>
    </citation>
    <scope>NUCLEOTIDE SEQUENCE [LARGE SCALE GENOMIC DNA]</scope>
    <source>
        <strain evidence="2 3">VU population</strain>
        <tissue evidence="2">Whole body</tissue>
    </source>
</reference>
<keyword evidence="1" id="KW-0472">Membrane</keyword>
<evidence type="ECO:0000313" key="2">
    <source>
        <dbReference type="EMBL" id="OXA52167.1"/>
    </source>
</evidence>
<dbReference type="Proteomes" id="UP000198287">
    <property type="component" value="Unassembled WGS sequence"/>
</dbReference>
<evidence type="ECO:0000313" key="3">
    <source>
        <dbReference type="Proteomes" id="UP000198287"/>
    </source>
</evidence>
<organism evidence="2 3">
    <name type="scientific">Folsomia candida</name>
    <name type="common">Springtail</name>
    <dbReference type="NCBI Taxonomy" id="158441"/>
    <lineage>
        <taxon>Eukaryota</taxon>
        <taxon>Metazoa</taxon>
        <taxon>Ecdysozoa</taxon>
        <taxon>Arthropoda</taxon>
        <taxon>Hexapoda</taxon>
        <taxon>Collembola</taxon>
        <taxon>Entomobryomorpha</taxon>
        <taxon>Isotomoidea</taxon>
        <taxon>Isotomidae</taxon>
        <taxon>Proisotominae</taxon>
        <taxon>Folsomia</taxon>
    </lineage>
</organism>
<keyword evidence="1" id="KW-1133">Transmembrane helix</keyword>
<keyword evidence="3" id="KW-1185">Reference proteome</keyword>
<sequence length="144" mass="15725">MRKDHVQNIQNFTFILKTKQIGIVLLEIHIKRMRLFSKKSESSSTLIHPQRHLAADLPQNQIKMMNKSTFVILLVVGMLALSFLPPDVEGATTKGEQLERVKRGHHGHGGGGHGPGSGGGAAGPVYFCGWVGKTEGYRGYGHGK</sequence>
<dbReference type="EMBL" id="LNIX01000007">
    <property type="protein sequence ID" value="OXA52167.1"/>
    <property type="molecule type" value="Genomic_DNA"/>
</dbReference>
<dbReference type="AlphaFoldDB" id="A0A226E5D0"/>
<protein>
    <submittedName>
        <fullName evidence="2">Uncharacterized protein</fullName>
    </submittedName>
</protein>
<proteinExistence type="predicted"/>